<reference evidence="5" key="1">
    <citation type="submission" date="2021-01" db="EMBL/GenBank/DDBJ databases">
        <authorList>
            <person name="Corre E."/>
            <person name="Pelletier E."/>
            <person name="Niang G."/>
            <person name="Scheremetjew M."/>
            <person name="Finn R."/>
            <person name="Kale V."/>
            <person name="Holt S."/>
            <person name="Cochrane G."/>
            <person name="Meng A."/>
            <person name="Brown T."/>
            <person name="Cohen L."/>
        </authorList>
    </citation>
    <scope>NUCLEOTIDE SEQUENCE</scope>
    <source>
        <strain evidence="5">CCMP1897</strain>
    </source>
</reference>
<dbReference type="InterPro" id="IPR001466">
    <property type="entry name" value="Beta-lactam-related"/>
</dbReference>
<keyword evidence="1" id="KW-0378">Hydrolase</keyword>
<dbReference type="Gene3D" id="3.40.710.10">
    <property type="entry name" value="DD-peptidase/beta-lactamase superfamily"/>
    <property type="match status" value="1"/>
</dbReference>
<feature type="compositionally biased region" description="Polar residues" evidence="2">
    <location>
        <begin position="479"/>
        <end position="496"/>
    </location>
</feature>
<organism evidence="5">
    <name type="scientific">Picocystis salinarum</name>
    <dbReference type="NCBI Taxonomy" id="88271"/>
    <lineage>
        <taxon>Eukaryota</taxon>
        <taxon>Viridiplantae</taxon>
        <taxon>Chlorophyta</taxon>
        <taxon>Picocystophyceae</taxon>
        <taxon>Picocystales</taxon>
        <taxon>Picocystaceae</taxon>
        <taxon>Picocystis</taxon>
    </lineage>
</organism>
<dbReference type="EMBL" id="HBIS01000492">
    <property type="protein sequence ID" value="CAE0606596.1"/>
    <property type="molecule type" value="Transcribed_RNA"/>
</dbReference>
<evidence type="ECO:0000256" key="2">
    <source>
        <dbReference type="SAM" id="MobiDB-lite"/>
    </source>
</evidence>
<dbReference type="Pfam" id="PF00144">
    <property type="entry name" value="Beta-lactamase"/>
    <property type="match status" value="1"/>
</dbReference>
<feature type="region of interest" description="Disordered" evidence="2">
    <location>
        <begin position="442"/>
        <end position="496"/>
    </location>
</feature>
<name>A0A6U9PQ61_9CHLO</name>
<protein>
    <recommendedName>
        <fullName evidence="3">Beta-lactamase-related domain-containing protein</fullName>
    </recommendedName>
</protein>
<proteinExistence type="predicted"/>
<dbReference type="InterPro" id="IPR050789">
    <property type="entry name" value="Diverse_Enzym_Activities"/>
</dbReference>
<dbReference type="InterPro" id="IPR012338">
    <property type="entry name" value="Beta-lactam/transpept-like"/>
</dbReference>
<evidence type="ECO:0000259" key="3">
    <source>
        <dbReference type="Pfam" id="PF00144"/>
    </source>
</evidence>
<feature type="domain" description="Beta-lactamase-related" evidence="3">
    <location>
        <begin position="17"/>
        <end position="355"/>
    </location>
</feature>
<dbReference type="PANTHER" id="PTHR43283:SF11">
    <property type="entry name" value="BETA-LACTAMASE-RELATED DOMAIN-CONTAINING PROTEIN"/>
    <property type="match status" value="1"/>
</dbReference>
<sequence length="525" mass="57714">MAHVEGEWRRNAWEWVDEVMHGAVAERVFPGGAVGVGKVGGLRRAQAYGNYTYEGGPSCSTRSVWDAASLTKVMATVPAAMKLWEDGLLDLDATVATYLVEFAQNGKEGITVRQLLSHTAGLRAWYPFYHMNLRTKQDILKFVMADAPAHPVGRDPVYSDLSMLVMGHLVERIAGKSLGEFAKEHVFHPIGMTSTGFRCVGEGNEDPDVVPTEVDNTFRNRLLWGEVHDPTAYLFGGCAGNAGLFTSVLDTMKFAEVMLREGYAEETGRQLFQPKTIRTFTEPQTARGTLYPFALGWDTKLRFSALRRCPGGTRMSLSAYGHTGFTGTSIWIDPKHMAYVCVLTNSVHPSAEAPTGARICDIRPALGDIAMMMLVGRENLMKTERQKHRQKLLDEARLGAGREATSISWLEVEESGEEDITTQTEELCSMYGLTFRLPSDEASSQEESGLLDEPQGEDENLSAEASTPAHVARSPEESWGQSSTEGGAFGTTTINTRLKEKRGGQLSKLRDVSLLAFIAVWSLVT</sequence>
<dbReference type="EMBL" id="HBIS01000493">
    <property type="protein sequence ID" value="CAE0606597.1"/>
    <property type="molecule type" value="Transcribed_RNA"/>
</dbReference>
<dbReference type="GO" id="GO:0016787">
    <property type="term" value="F:hydrolase activity"/>
    <property type="evidence" value="ECO:0007669"/>
    <property type="project" value="UniProtKB-KW"/>
</dbReference>
<gene>
    <name evidence="4" type="ORF">PSAL00342_LOCUS412</name>
    <name evidence="5" type="ORF">PSAL00342_LOCUS413</name>
</gene>
<accession>A0A6U9PQ61</accession>
<evidence type="ECO:0000313" key="5">
    <source>
        <dbReference type="EMBL" id="CAE0606597.1"/>
    </source>
</evidence>
<evidence type="ECO:0000256" key="1">
    <source>
        <dbReference type="ARBA" id="ARBA00022801"/>
    </source>
</evidence>
<dbReference type="SUPFAM" id="SSF56601">
    <property type="entry name" value="beta-lactamase/transpeptidase-like"/>
    <property type="match status" value="1"/>
</dbReference>
<dbReference type="AlphaFoldDB" id="A0A6U9PQ61"/>
<evidence type="ECO:0000313" key="4">
    <source>
        <dbReference type="EMBL" id="CAE0606596.1"/>
    </source>
</evidence>
<dbReference type="PANTHER" id="PTHR43283">
    <property type="entry name" value="BETA-LACTAMASE-RELATED"/>
    <property type="match status" value="1"/>
</dbReference>